<dbReference type="Proteomes" id="UP000199126">
    <property type="component" value="Unassembled WGS sequence"/>
</dbReference>
<evidence type="ECO:0000313" key="2">
    <source>
        <dbReference type="Proteomes" id="UP000199126"/>
    </source>
</evidence>
<protein>
    <submittedName>
        <fullName evidence="1">Uncharacterized protein</fullName>
    </submittedName>
</protein>
<dbReference type="EMBL" id="FODV01000001">
    <property type="protein sequence ID" value="SEO22612.1"/>
    <property type="molecule type" value="Genomic_DNA"/>
</dbReference>
<gene>
    <name evidence="1" type="ORF">SAMN04487948_101198</name>
</gene>
<accession>A0A1H8MZ74</accession>
<evidence type="ECO:0000313" key="1">
    <source>
        <dbReference type="EMBL" id="SEO22612.1"/>
    </source>
</evidence>
<name>A0A1H8MZ74_9EURY</name>
<keyword evidence="2" id="KW-1185">Reference proteome</keyword>
<dbReference type="AlphaFoldDB" id="A0A1H8MZ74"/>
<organism evidence="1 2">
    <name type="scientific">Halogranum amylolyticum</name>
    <dbReference type="NCBI Taxonomy" id="660520"/>
    <lineage>
        <taxon>Archaea</taxon>
        <taxon>Methanobacteriati</taxon>
        <taxon>Methanobacteriota</taxon>
        <taxon>Stenosarchaea group</taxon>
        <taxon>Halobacteria</taxon>
        <taxon>Halobacteriales</taxon>
        <taxon>Haloferacaceae</taxon>
    </lineage>
</organism>
<reference evidence="2" key="1">
    <citation type="submission" date="2016-10" db="EMBL/GenBank/DDBJ databases">
        <authorList>
            <person name="Varghese N."/>
            <person name="Submissions S."/>
        </authorList>
    </citation>
    <scope>NUCLEOTIDE SEQUENCE [LARGE SCALE GENOMIC DNA]</scope>
    <source>
        <strain evidence="2">CGMCC 1.10121</strain>
    </source>
</reference>
<proteinExistence type="predicted"/>
<sequence>MRTKFIVESQTFNISIIYRTTVNDGVHLVYGMLIRCYRWTPERVVL</sequence>